<dbReference type="InterPro" id="IPR000626">
    <property type="entry name" value="Ubiquitin-like_dom"/>
</dbReference>
<keyword evidence="7" id="KW-1185">Reference proteome</keyword>
<evidence type="ECO:0000259" key="5">
    <source>
        <dbReference type="PROSITE" id="PS50245"/>
    </source>
</evidence>
<evidence type="ECO:0000313" key="6">
    <source>
        <dbReference type="EMBL" id="QLQ79636.1"/>
    </source>
</evidence>
<comment type="similarity">
    <text evidence="3">Belongs to the TBCB family.</text>
</comment>
<dbReference type="EMBL" id="CP059269">
    <property type="protein sequence ID" value="QLQ79636.1"/>
    <property type="molecule type" value="Genomic_DNA"/>
</dbReference>
<protein>
    <recommendedName>
        <fullName evidence="5">CAP-Gly domain-containing protein</fullName>
    </recommendedName>
</protein>
<dbReference type="Pfam" id="PF14560">
    <property type="entry name" value="Ubiquitin_2"/>
    <property type="match status" value="1"/>
</dbReference>
<dbReference type="GO" id="GO:0005737">
    <property type="term" value="C:cytoplasm"/>
    <property type="evidence" value="ECO:0007669"/>
    <property type="project" value="UniProtKB-SubCell"/>
</dbReference>
<dbReference type="SMART" id="SM01052">
    <property type="entry name" value="CAP_GLY"/>
    <property type="match status" value="1"/>
</dbReference>
<proteinExistence type="inferred from homology"/>
<sequence length="242" mass="27630">MSRSKMKVLIESQFCSIAKDFPVDIRLESLCDRIYPLTGIEPNHMKLTAKDLEGNVLSTIDPSAWDDEYQMLYDTRISCIFVEDTSGISDRLQRSDEDVSFKLSEEDYVQRQDTLLAWKVRNKMGRFDPAYRQQLDESRRLQQERLQSLEINQRCVVRSDGKPERRGWLRFVGVVAEISPTDIWCGVQFDEPVGKNNGSVKETVYFGPVSANYGGFVRPTSVETGPHYTPLEPDGASSDDEV</sequence>
<reference evidence="6 7" key="1">
    <citation type="submission" date="2020-06" db="EMBL/GenBank/DDBJ databases">
        <title>The yeast mating-type switching endonuclease HO is a domesticated member of an unorthodox homing genetic element family.</title>
        <authorList>
            <person name="Coughlan A.Y."/>
            <person name="Lombardi L."/>
            <person name="Braun-Galleani S."/>
            <person name="Martos A.R."/>
            <person name="Galeote V."/>
            <person name="Bigey F."/>
            <person name="Dequin S."/>
            <person name="Byrne K.P."/>
            <person name="Wolfe K.H."/>
        </authorList>
    </citation>
    <scope>NUCLEOTIDE SEQUENCE [LARGE SCALE GENOMIC DNA]</scope>
    <source>
        <strain evidence="6 7">CBS2947</strain>
    </source>
</reference>
<feature type="domain" description="CAP-Gly" evidence="5">
    <location>
        <begin position="183"/>
        <end position="218"/>
    </location>
</feature>
<dbReference type="AlphaFoldDB" id="A0A7H9HR04"/>
<organism evidence="6 7">
    <name type="scientific">Torulaspora globosa</name>
    <dbReference type="NCBI Taxonomy" id="48254"/>
    <lineage>
        <taxon>Eukaryota</taxon>
        <taxon>Fungi</taxon>
        <taxon>Dikarya</taxon>
        <taxon>Ascomycota</taxon>
        <taxon>Saccharomycotina</taxon>
        <taxon>Saccharomycetes</taxon>
        <taxon>Saccharomycetales</taxon>
        <taxon>Saccharomycetaceae</taxon>
        <taxon>Torulaspora</taxon>
    </lineage>
</organism>
<dbReference type="GO" id="GO:0035371">
    <property type="term" value="C:microtubule plus-end"/>
    <property type="evidence" value="ECO:0007669"/>
    <property type="project" value="TreeGrafter"/>
</dbReference>
<gene>
    <name evidence="6" type="ORF">HG537_0C02830</name>
</gene>
<keyword evidence="2" id="KW-0963">Cytoplasm</keyword>
<dbReference type="SUPFAM" id="SSF74924">
    <property type="entry name" value="Cap-Gly domain"/>
    <property type="match status" value="1"/>
</dbReference>
<evidence type="ECO:0000256" key="4">
    <source>
        <dbReference type="SAM" id="MobiDB-lite"/>
    </source>
</evidence>
<dbReference type="Pfam" id="PF01302">
    <property type="entry name" value="CAP_GLY"/>
    <property type="match status" value="1"/>
</dbReference>
<dbReference type="GO" id="GO:0051010">
    <property type="term" value="F:microtubule plus-end binding"/>
    <property type="evidence" value="ECO:0007669"/>
    <property type="project" value="TreeGrafter"/>
</dbReference>
<dbReference type="InterPro" id="IPR000938">
    <property type="entry name" value="CAP-Gly_domain"/>
</dbReference>
<dbReference type="PANTHER" id="PTHR18916:SF85">
    <property type="entry name" value="TUBULIN-FOLDING COFACTOR B"/>
    <property type="match status" value="1"/>
</dbReference>
<name>A0A7H9HR04_9SACH</name>
<dbReference type="GO" id="GO:0005634">
    <property type="term" value="C:nucleus"/>
    <property type="evidence" value="ECO:0007669"/>
    <property type="project" value="TreeGrafter"/>
</dbReference>
<dbReference type="PANTHER" id="PTHR18916">
    <property type="entry name" value="DYNACTIN 1-RELATED MICROTUBULE-BINDING"/>
    <property type="match status" value="1"/>
</dbReference>
<evidence type="ECO:0000313" key="7">
    <source>
        <dbReference type="Proteomes" id="UP000510647"/>
    </source>
</evidence>
<comment type="subcellular location">
    <subcellularLocation>
        <location evidence="1">Cytoplasm</location>
    </subcellularLocation>
</comment>
<evidence type="ECO:0000256" key="1">
    <source>
        <dbReference type="ARBA" id="ARBA00004496"/>
    </source>
</evidence>
<evidence type="ECO:0000256" key="2">
    <source>
        <dbReference type="ARBA" id="ARBA00022490"/>
    </source>
</evidence>
<dbReference type="GO" id="GO:0031122">
    <property type="term" value="P:cytoplasmic microtubule organization"/>
    <property type="evidence" value="ECO:0007669"/>
    <property type="project" value="TreeGrafter"/>
</dbReference>
<dbReference type="InterPro" id="IPR036859">
    <property type="entry name" value="CAP-Gly_dom_sf"/>
</dbReference>
<feature type="region of interest" description="Disordered" evidence="4">
    <location>
        <begin position="222"/>
        <end position="242"/>
    </location>
</feature>
<dbReference type="Proteomes" id="UP000510647">
    <property type="component" value="Chromosome 3"/>
</dbReference>
<evidence type="ECO:0000256" key="3">
    <source>
        <dbReference type="ARBA" id="ARBA00025779"/>
    </source>
</evidence>
<dbReference type="PROSITE" id="PS50245">
    <property type="entry name" value="CAP_GLY_2"/>
    <property type="match status" value="1"/>
</dbReference>
<accession>A0A7H9HR04</accession>
<dbReference type="OrthoDB" id="5295208at2759"/>
<dbReference type="Gene3D" id="2.30.30.190">
    <property type="entry name" value="CAP Gly-rich-like domain"/>
    <property type="match status" value="1"/>
</dbReference>